<dbReference type="InterPro" id="IPR046826">
    <property type="entry name" value="PDH_N"/>
</dbReference>
<keyword evidence="5" id="KW-0028">Amino-acid biosynthesis</keyword>
<dbReference type="GO" id="GO:0008977">
    <property type="term" value="F:prephenate dehydrogenase (NAD+) activity"/>
    <property type="evidence" value="ECO:0007669"/>
    <property type="project" value="UniProtKB-EC"/>
</dbReference>
<comment type="pathway">
    <text evidence="1">Amino-acid biosynthesis; L-tyrosine biosynthesis; (4-hydroxyphenyl)pyruvate from prephenate (NAD(+) route): step 1/1.</text>
</comment>
<evidence type="ECO:0000256" key="9">
    <source>
        <dbReference type="ARBA" id="ARBA00049260"/>
    </source>
</evidence>
<dbReference type="InterPro" id="IPR008927">
    <property type="entry name" value="6-PGluconate_DH-like_C_sf"/>
</dbReference>
<evidence type="ECO:0000256" key="6">
    <source>
        <dbReference type="ARBA" id="ARBA00023002"/>
    </source>
</evidence>
<protein>
    <recommendedName>
        <fullName evidence="3">prephenate dehydrogenase</fullName>
        <ecNumber evidence="3">1.3.1.12</ecNumber>
    </recommendedName>
</protein>
<dbReference type="Gene3D" id="3.40.50.720">
    <property type="entry name" value="NAD(P)-binding Rossmann-like Domain"/>
    <property type="match status" value="1"/>
</dbReference>
<evidence type="ECO:0000259" key="10">
    <source>
        <dbReference type="PROSITE" id="PS51176"/>
    </source>
</evidence>
<dbReference type="InterPro" id="IPR003099">
    <property type="entry name" value="Prephen_DH"/>
</dbReference>
<keyword evidence="4" id="KW-0827">Tyrosine biosynthesis</keyword>
<gene>
    <name evidence="11" type="ORF">Ga0123461_1850</name>
</gene>
<dbReference type="InterPro" id="IPR036291">
    <property type="entry name" value="NAD(P)-bd_dom_sf"/>
</dbReference>
<dbReference type="SUPFAM" id="SSF51735">
    <property type="entry name" value="NAD(P)-binding Rossmann-fold domains"/>
    <property type="match status" value="1"/>
</dbReference>
<keyword evidence="6 11" id="KW-0560">Oxidoreductase</keyword>
<organism evidence="11 12">
    <name type="scientific">Mariprofundus aestuarium</name>
    <dbReference type="NCBI Taxonomy" id="1921086"/>
    <lineage>
        <taxon>Bacteria</taxon>
        <taxon>Pseudomonadati</taxon>
        <taxon>Pseudomonadota</taxon>
        <taxon>Candidatius Mariprofundia</taxon>
        <taxon>Mariprofundales</taxon>
        <taxon>Mariprofundaceae</taxon>
        <taxon>Mariprofundus</taxon>
    </lineage>
</organism>
<name>A0A2K8KZN8_MARES</name>
<comment type="similarity">
    <text evidence="2">Belongs to the prephenate/arogenate dehydrogenase family.</text>
</comment>
<evidence type="ECO:0000313" key="12">
    <source>
        <dbReference type="Proteomes" id="UP000231701"/>
    </source>
</evidence>
<evidence type="ECO:0000256" key="1">
    <source>
        <dbReference type="ARBA" id="ARBA00005067"/>
    </source>
</evidence>
<accession>A0A2K8KZN8</accession>
<dbReference type="Gene3D" id="1.10.3660.10">
    <property type="entry name" value="6-phosphogluconate dehydrogenase C-terminal like domain"/>
    <property type="match status" value="1"/>
</dbReference>
<evidence type="ECO:0000256" key="3">
    <source>
        <dbReference type="ARBA" id="ARBA00012068"/>
    </source>
</evidence>
<dbReference type="KEGG" id="maes:Ga0123461_1850"/>
<evidence type="ECO:0000256" key="7">
    <source>
        <dbReference type="ARBA" id="ARBA00023027"/>
    </source>
</evidence>
<dbReference type="GO" id="GO:0006571">
    <property type="term" value="P:tyrosine biosynthetic process"/>
    <property type="evidence" value="ECO:0007669"/>
    <property type="project" value="UniProtKB-KW"/>
</dbReference>
<dbReference type="AlphaFoldDB" id="A0A2K8KZN8"/>
<dbReference type="EC" id="1.3.1.12" evidence="3"/>
<dbReference type="PANTHER" id="PTHR21363">
    <property type="entry name" value="PREPHENATE DEHYDROGENASE"/>
    <property type="match status" value="1"/>
</dbReference>
<proteinExistence type="inferred from homology"/>
<dbReference type="SUPFAM" id="SSF48179">
    <property type="entry name" value="6-phosphogluconate dehydrogenase C-terminal domain-like"/>
    <property type="match status" value="1"/>
</dbReference>
<sequence length="298" mass="31616">MSSAEKPLIGHLVIVGVGLIGGSVSLALKKAGVVGHVTGVGRNRDNLELAQRIGIVDAWTHDVGEAVRDADVVLLAVPMSAYASVFAAMAKTLPEHAVVTDAGSTKQSTIIAANKFLPGPERFIAAHPIAGTEKSGAGAAFAELYEKRLCVITPVGDSSATALALVMQLWEKTGSRVVTMDAAEHDDFLASVSHLPHLAAFALVNAVRRQKSEGHDPFCFAAGGFRDFTRIASSSPEMWRDIALSNRDALLGQLDAFQQELNGMREALLADDADRLLKEFSAAREAREAWLAKHGDGL</sequence>
<evidence type="ECO:0000256" key="2">
    <source>
        <dbReference type="ARBA" id="ARBA00007964"/>
    </source>
</evidence>
<keyword evidence="12" id="KW-1185">Reference proteome</keyword>
<evidence type="ECO:0000256" key="8">
    <source>
        <dbReference type="ARBA" id="ARBA00023141"/>
    </source>
</evidence>
<dbReference type="FunFam" id="1.10.3660.10:FF:000003">
    <property type="entry name" value="Prephenate dehydrogenase"/>
    <property type="match status" value="1"/>
</dbReference>
<keyword evidence="8" id="KW-0057">Aromatic amino acid biosynthesis</keyword>
<dbReference type="Pfam" id="PF02153">
    <property type="entry name" value="PDH_N"/>
    <property type="match status" value="1"/>
</dbReference>
<keyword evidence="7" id="KW-0520">NAD</keyword>
<dbReference type="Proteomes" id="UP000231701">
    <property type="component" value="Chromosome"/>
</dbReference>
<dbReference type="Pfam" id="PF20463">
    <property type="entry name" value="PDH_C"/>
    <property type="match status" value="1"/>
</dbReference>
<dbReference type="PANTHER" id="PTHR21363:SF0">
    <property type="entry name" value="PREPHENATE DEHYDROGENASE [NADP(+)]"/>
    <property type="match status" value="1"/>
</dbReference>
<comment type="catalytic activity">
    <reaction evidence="9">
        <text>prephenate + NAD(+) = 3-(4-hydroxyphenyl)pyruvate + CO2 + NADH</text>
        <dbReference type="Rhea" id="RHEA:13869"/>
        <dbReference type="ChEBI" id="CHEBI:16526"/>
        <dbReference type="ChEBI" id="CHEBI:29934"/>
        <dbReference type="ChEBI" id="CHEBI:36242"/>
        <dbReference type="ChEBI" id="CHEBI:57540"/>
        <dbReference type="ChEBI" id="CHEBI:57945"/>
        <dbReference type="EC" id="1.3.1.12"/>
    </reaction>
</comment>
<dbReference type="PROSITE" id="PS51176">
    <property type="entry name" value="PDH_ADH"/>
    <property type="match status" value="1"/>
</dbReference>
<dbReference type="RefSeq" id="WP_232710113.1">
    <property type="nucleotide sequence ID" value="NZ_CP018799.1"/>
</dbReference>
<dbReference type="EMBL" id="CP018799">
    <property type="protein sequence ID" value="ATX80262.1"/>
    <property type="molecule type" value="Genomic_DNA"/>
</dbReference>
<feature type="domain" description="Prephenate/arogenate dehydrogenase" evidence="10">
    <location>
        <begin position="10"/>
        <end position="298"/>
    </location>
</feature>
<dbReference type="GO" id="GO:0070403">
    <property type="term" value="F:NAD+ binding"/>
    <property type="evidence" value="ECO:0007669"/>
    <property type="project" value="InterPro"/>
</dbReference>
<dbReference type="InterPro" id="IPR050812">
    <property type="entry name" value="Preph/Arog_dehydrog"/>
</dbReference>
<dbReference type="FunFam" id="3.40.50.720:FF:000208">
    <property type="entry name" value="Prephenate dehydrogenase"/>
    <property type="match status" value="1"/>
</dbReference>
<evidence type="ECO:0000256" key="4">
    <source>
        <dbReference type="ARBA" id="ARBA00022498"/>
    </source>
</evidence>
<dbReference type="InterPro" id="IPR046825">
    <property type="entry name" value="PDH_C"/>
</dbReference>
<evidence type="ECO:0000313" key="11">
    <source>
        <dbReference type="EMBL" id="ATX80262.1"/>
    </source>
</evidence>
<dbReference type="GO" id="GO:0004665">
    <property type="term" value="F:prephenate dehydrogenase (NADP+) activity"/>
    <property type="evidence" value="ECO:0007669"/>
    <property type="project" value="InterPro"/>
</dbReference>
<reference evidence="11 12" key="1">
    <citation type="submission" date="2016-12" db="EMBL/GenBank/DDBJ databases">
        <title>Isolation and genomic insights into novel planktonic Zetaproteobacteria from stratified waters of the Chesapeake Bay.</title>
        <authorList>
            <person name="McAllister S.M."/>
            <person name="Kato S."/>
            <person name="Chan C.S."/>
            <person name="Chiu B.K."/>
            <person name="Field E.K."/>
        </authorList>
    </citation>
    <scope>NUCLEOTIDE SEQUENCE [LARGE SCALE GENOMIC DNA]</scope>
    <source>
        <strain evidence="11 12">CP-5</strain>
    </source>
</reference>
<evidence type="ECO:0000256" key="5">
    <source>
        <dbReference type="ARBA" id="ARBA00022605"/>
    </source>
</evidence>